<proteinExistence type="predicted"/>
<dbReference type="RefSeq" id="WP_019440480.1">
    <property type="nucleotide sequence ID" value="NZ_ALOE01000009.1"/>
</dbReference>
<evidence type="ECO:0000313" key="2">
    <source>
        <dbReference type="Proteomes" id="UP000327424"/>
    </source>
</evidence>
<dbReference type="KEGG" id="mmaa:FR932_10035"/>
<accession>A0A5J6WLM7</accession>
<dbReference type="OrthoDB" id="6848467at2"/>
<keyword evidence="2" id="KW-1185">Reference proteome</keyword>
<dbReference type="EMBL" id="CP044399">
    <property type="protein sequence ID" value="QFI38158.1"/>
    <property type="molecule type" value="Genomic_DNA"/>
</dbReference>
<evidence type="ECO:0000313" key="1">
    <source>
        <dbReference type="EMBL" id="QFI38158.1"/>
    </source>
</evidence>
<dbReference type="AlphaFoldDB" id="A0A5J6WLM7"/>
<reference evidence="1 2" key="1">
    <citation type="submission" date="2019-09" db="EMBL/GenBank/DDBJ databases">
        <title>Hybrid Assembly of the complete Genome of the Deep-Sea Bacterium Moritella marina from long Nanopore and Illumina reads.</title>
        <authorList>
            <person name="Magin S."/>
            <person name="Georgoulis A."/>
            <person name="Papadimitriou K."/>
            <person name="Iliakis G."/>
            <person name="Vorgias C.E."/>
        </authorList>
    </citation>
    <scope>NUCLEOTIDE SEQUENCE [LARGE SCALE GENOMIC DNA]</scope>
    <source>
        <strain evidence="1 2">MP-1</strain>
    </source>
</reference>
<dbReference type="Proteomes" id="UP000327424">
    <property type="component" value="Chromosome"/>
</dbReference>
<gene>
    <name evidence="1" type="ORF">FR932_10035</name>
</gene>
<organism evidence="1 2">
    <name type="scientific">Moritella marina ATCC 15381</name>
    <dbReference type="NCBI Taxonomy" id="1202962"/>
    <lineage>
        <taxon>Bacteria</taxon>
        <taxon>Pseudomonadati</taxon>
        <taxon>Pseudomonadota</taxon>
        <taxon>Gammaproteobacteria</taxon>
        <taxon>Alteromonadales</taxon>
        <taxon>Moritellaceae</taxon>
        <taxon>Moritella</taxon>
    </lineage>
</organism>
<name>A0A5J6WLM7_MORMI</name>
<sequence>MCSNNSQRAFALIKFFSKKDHYLNFISGTSLFRPPHYYRTCEDIGRGDRNESCLLYWNIKFGGNKPKFLKPDGTDLIGHKVESVLVYPASEPHDAWMQSWAVIGSHNDFEHSLEQMQQEFGCYFVLLPASKIKHYARLVEKTAKAQVSYGLVSYSNNPMGRSLTMKDSRYNYQKEFRFFAGQCSKGELQDKPLELPNLNSLLLEGQSLKFTSPNGIIKYCSAGYNSTVIVKP</sequence>
<protein>
    <submittedName>
        <fullName evidence="1">Uncharacterized protein</fullName>
    </submittedName>
</protein>